<evidence type="ECO:0000259" key="8">
    <source>
        <dbReference type="Pfam" id="PF04130"/>
    </source>
</evidence>
<dbReference type="RefSeq" id="XP_032832759.1">
    <property type="nucleotide sequence ID" value="XM_032976868.1"/>
</dbReference>
<evidence type="ECO:0000313" key="9">
    <source>
        <dbReference type="Proteomes" id="UP001318040"/>
    </source>
</evidence>
<protein>
    <recommendedName>
        <fullName evidence="6">Gamma-tubulin complex component</fullName>
    </recommendedName>
</protein>
<comment type="function">
    <text evidence="6">Component of the gamma-tubulin ring complex (gTuRC) which mediates microtubule nucleation.</text>
</comment>
<gene>
    <name evidence="10" type="primary">LOC116955655</name>
</gene>
<keyword evidence="3 6" id="KW-0963">Cytoplasm</keyword>
<dbReference type="GO" id="GO:0000930">
    <property type="term" value="C:gamma-tubulin complex"/>
    <property type="evidence" value="ECO:0007669"/>
    <property type="project" value="TreeGrafter"/>
</dbReference>
<organism evidence="9 10">
    <name type="scientific">Petromyzon marinus</name>
    <name type="common">Sea lamprey</name>
    <dbReference type="NCBI Taxonomy" id="7757"/>
    <lineage>
        <taxon>Eukaryota</taxon>
        <taxon>Metazoa</taxon>
        <taxon>Chordata</taxon>
        <taxon>Craniata</taxon>
        <taxon>Vertebrata</taxon>
        <taxon>Cyclostomata</taxon>
        <taxon>Hyperoartia</taxon>
        <taxon>Petromyzontiformes</taxon>
        <taxon>Petromyzontidae</taxon>
        <taxon>Petromyzon</taxon>
    </lineage>
</organism>
<dbReference type="PANTHER" id="PTHR19302:SF33">
    <property type="entry name" value="GAMMA-TUBULIN COMPLEX COMPONENT 5"/>
    <property type="match status" value="1"/>
</dbReference>
<dbReference type="InterPro" id="IPR007259">
    <property type="entry name" value="GCP"/>
</dbReference>
<evidence type="ECO:0000256" key="4">
    <source>
        <dbReference type="ARBA" id="ARBA00022701"/>
    </source>
</evidence>
<reference evidence="10" key="1">
    <citation type="submission" date="2025-08" db="UniProtKB">
        <authorList>
            <consortium name="RefSeq"/>
        </authorList>
    </citation>
    <scope>IDENTIFICATION</scope>
    <source>
        <tissue evidence="10">Sperm</tissue>
    </source>
</reference>
<dbReference type="GO" id="GO:0005874">
    <property type="term" value="C:microtubule"/>
    <property type="evidence" value="ECO:0007669"/>
    <property type="project" value="UniProtKB-KW"/>
</dbReference>
<dbReference type="KEGG" id="pmrn:116955655"/>
<comment type="subcellular location">
    <subcellularLocation>
        <location evidence="1">Cytoplasm</location>
        <location evidence="1">Cytoskeleton</location>
        <location evidence="1">Microtubule organizing center</location>
        <location evidence="1">Centrosome</location>
    </subcellularLocation>
</comment>
<dbReference type="GO" id="GO:0051225">
    <property type="term" value="P:spindle assembly"/>
    <property type="evidence" value="ECO:0007669"/>
    <property type="project" value="TreeGrafter"/>
</dbReference>
<keyword evidence="4 6" id="KW-0493">Microtubule</keyword>
<dbReference type="AlphaFoldDB" id="A0AAJ7XFF9"/>
<dbReference type="GO" id="GO:0007020">
    <property type="term" value="P:microtubule nucleation"/>
    <property type="evidence" value="ECO:0007669"/>
    <property type="project" value="InterPro"/>
</dbReference>
<evidence type="ECO:0000256" key="7">
    <source>
        <dbReference type="SAM" id="MobiDB-lite"/>
    </source>
</evidence>
<name>A0AAJ7XFF9_PETMA</name>
<proteinExistence type="inferred from homology"/>
<feature type="domain" description="Gamma tubulin complex component C-terminal" evidence="8">
    <location>
        <begin position="54"/>
        <end position="347"/>
    </location>
</feature>
<evidence type="ECO:0000256" key="5">
    <source>
        <dbReference type="ARBA" id="ARBA00023212"/>
    </source>
</evidence>
<feature type="region of interest" description="Disordered" evidence="7">
    <location>
        <begin position="187"/>
        <end position="221"/>
    </location>
</feature>
<dbReference type="Pfam" id="PF04130">
    <property type="entry name" value="GCP_C_terminal"/>
    <property type="match status" value="1"/>
</dbReference>
<evidence type="ECO:0000256" key="3">
    <source>
        <dbReference type="ARBA" id="ARBA00022490"/>
    </source>
</evidence>
<dbReference type="Proteomes" id="UP001318040">
    <property type="component" value="Chromosome 61"/>
</dbReference>
<dbReference type="GO" id="GO:0000922">
    <property type="term" value="C:spindle pole"/>
    <property type="evidence" value="ECO:0007669"/>
    <property type="project" value="InterPro"/>
</dbReference>
<dbReference type="GO" id="GO:0051011">
    <property type="term" value="F:microtubule minus-end binding"/>
    <property type="evidence" value="ECO:0007669"/>
    <property type="project" value="TreeGrafter"/>
</dbReference>
<dbReference type="GO" id="GO:0051321">
    <property type="term" value="P:meiotic cell cycle"/>
    <property type="evidence" value="ECO:0007669"/>
    <property type="project" value="TreeGrafter"/>
</dbReference>
<keyword evidence="5 6" id="KW-0206">Cytoskeleton</keyword>
<dbReference type="PANTHER" id="PTHR19302">
    <property type="entry name" value="GAMMA TUBULIN COMPLEX PROTEIN"/>
    <property type="match status" value="1"/>
</dbReference>
<dbReference type="InterPro" id="IPR042241">
    <property type="entry name" value="GCP_C_sf"/>
</dbReference>
<evidence type="ECO:0000313" key="10">
    <source>
        <dbReference type="RefSeq" id="XP_032832759.1"/>
    </source>
</evidence>
<evidence type="ECO:0000256" key="2">
    <source>
        <dbReference type="ARBA" id="ARBA00010337"/>
    </source>
</evidence>
<evidence type="ECO:0000256" key="6">
    <source>
        <dbReference type="RuleBase" id="RU363050"/>
    </source>
</evidence>
<dbReference type="GO" id="GO:0000278">
    <property type="term" value="P:mitotic cell cycle"/>
    <property type="evidence" value="ECO:0007669"/>
    <property type="project" value="TreeGrafter"/>
</dbReference>
<dbReference type="InterPro" id="IPR040457">
    <property type="entry name" value="GCP_C"/>
</dbReference>
<comment type="similarity">
    <text evidence="2 6">Belongs to the TUBGCP family.</text>
</comment>
<dbReference type="Gene3D" id="1.20.120.1900">
    <property type="entry name" value="Gamma-tubulin complex, C-terminal domain"/>
    <property type="match status" value="1"/>
</dbReference>
<dbReference type="GO" id="GO:0031122">
    <property type="term" value="P:cytoplasmic microtubule organization"/>
    <property type="evidence" value="ECO:0007669"/>
    <property type="project" value="TreeGrafter"/>
</dbReference>
<accession>A0AAJ7XFF9</accession>
<evidence type="ECO:0000256" key="1">
    <source>
        <dbReference type="ARBA" id="ARBA00004300"/>
    </source>
</evidence>
<sequence>MGVPGGETGTTARRAGDAPLEQMLSDSLYPHVQRQYLLVCGQLMAMLKERHGMMECLQAMRSFFLLEAGDAMRDFCAPVFERARRRECWRDVSFLNTALQEALRHHAHARRLTVELEEVSVEGQPQPINTLYGLTLHYEAPWPVSLVLSPPAEAVYRQVFTLLLQIKWVKHSLDTLRFQALTDAAFPRGEDDAQDGNDAVPGGQQGPERSSSSSSRRRGLGQPCPLAHRMFLLRVKFMHFVNSLHTYVLTRILHSTWLEFGPRLNGAYDLDELLAAHGDFLAAIHDRCLLRDRVSYVKQAIMKVCNLALVFADRWRAGPTALRADVLARTEGDLKSCHVFLVTILNKAVRRGSFPHLESLALALAAGMERK</sequence>
<dbReference type="GO" id="GO:0005813">
    <property type="term" value="C:centrosome"/>
    <property type="evidence" value="ECO:0007669"/>
    <property type="project" value="UniProtKB-SubCell"/>
</dbReference>
<dbReference type="GO" id="GO:0043015">
    <property type="term" value="F:gamma-tubulin binding"/>
    <property type="evidence" value="ECO:0007669"/>
    <property type="project" value="InterPro"/>
</dbReference>
<keyword evidence="9" id="KW-1185">Reference proteome</keyword>